<protein>
    <submittedName>
        <fullName evidence="7">TetR/AcrR family transcriptional regulator</fullName>
    </submittedName>
</protein>
<dbReference type="InterPro" id="IPR004111">
    <property type="entry name" value="Repressor_TetR_C"/>
</dbReference>
<dbReference type="Pfam" id="PF00440">
    <property type="entry name" value="TetR_N"/>
    <property type="match status" value="1"/>
</dbReference>
<proteinExistence type="predicted"/>
<feature type="region of interest" description="Disordered" evidence="5">
    <location>
        <begin position="1"/>
        <end position="31"/>
    </location>
</feature>
<name>A0ABW4PL54_9ACTN</name>
<keyword evidence="2 4" id="KW-0238">DNA-binding</keyword>
<keyword evidence="3" id="KW-0804">Transcription</keyword>
<organism evidence="7 8">
    <name type="scientific">Streptomyces desertarenae</name>
    <dbReference type="NCBI Taxonomy" id="2666184"/>
    <lineage>
        <taxon>Bacteria</taxon>
        <taxon>Bacillati</taxon>
        <taxon>Actinomycetota</taxon>
        <taxon>Actinomycetes</taxon>
        <taxon>Kitasatosporales</taxon>
        <taxon>Streptomycetaceae</taxon>
        <taxon>Streptomyces</taxon>
    </lineage>
</organism>
<evidence type="ECO:0000313" key="7">
    <source>
        <dbReference type="EMBL" id="MFD1830994.1"/>
    </source>
</evidence>
<dbReference type="SUPFAM" id="SSF48498">
    <property type="entry name" value="Tetracyclin repressor-like, C-terminal domain"/>
    <property type="match status" value="1"/>
</dbReference>
<dbReference type="InterPro" id="IPR001647">
    <property type="entry name" value="HTH_TetR"/>
</dbReference>
<evidence type="ECO:0000256" key="5">
    <source>
        <dbReference type="SAM" id="MobiDB-lite"/>
    </source>
</evidence>
<sequence length="256" mass="27475">MAKDSGTGLPPGVETAWGLRERPGKGPRPGLSVDRIVDAAVKIADAEGLPAVSMGRVASALGVSTMSLYRYVASKEELLVLMQEAVLGQPPAEEAGPEPEDWRSALARWARAMREVLYRNLWLLRLPVTTPPTTPRALAWMERGLGCLRSTGLDAGEKLQVLLLVDGFVRNEARLAADLASAARAADSTVEEAMASYSRLLASLVDPRRFPEVGEVLKTGAMSDGGPEDAEFAFGLERILDGIEALVRERNGAAER</sequence>
<reference evidence="8" key="1">
    <citation type="journal article" date="2019" name="Int. J. Syst. Evol. Microbiol.">
        <title>The Global Catalogue of Microorganisms (GCM) 10K type strain sequencing project: providing services to taxonomists for standard genome sequencing and annotation.</title>
        <authorList>
            <consortium name="The Broad Institute Genomics Platform"/>
            <consortium name="The Broad Institute Genome Sequencing Center for Infectious Disease"/>
            <person name="Wu L."/>
            <person name="Ma J."/>
        </authorList>
    </citation>
    <scope>NUCLEOTIDE SEQUENCE [LARGE SCALE GENOMIC DNA]</scope>
    <source>
        <strain evidence="8">CGMCC 4.7455</strain>
    </source>
</reference>
<evidence type="ECO:0000256" key="1">
    <source>
        <dbReference type="ARBA" id="ARBA00023015"/>
    </source>
</evidence>
<dbReference type="RefSeq" id="WP_380900484.1">
    <property type="nucleotide sequence ID" value="NZ_JBHUFU010000008.1"/>
</dbReference>
<dbReference type="PANTHER" id="PTHR30055">
    <property type="entry name" value="HTH-TYPE TRANSCRIPTIONAL REGULATOR RUTR"/>
    <property type="match status" value="1"/>
</dbReference>
<evidence type="ECO:0000313" key="8">
    <source>
        <dbReference type="Proteomes" id="UP001597365"/>
    </source>
</evidence>
<dbReference type="Proteomes" id="UP001597365">
    <property type="component" value="Unassembled WGS sequence"/>
</dbReference>
<dbReference type="InterPro" id="IPR036271">
    <property type="entry name" value="Tet_transcr_reg_TetR-rel_C_sf"/>
</dbReference>
<dbReference type="InterPro" id="IPR050109">
    <property type="entry name" value="HTH-type_TetR-like_transc_reg"/>
</dbReference>
<gene>
    <name evidence="7" type="ORF">ACFSJS_15110</name>
</gene>
<dbReference type="InterPro" id="IPR009057">
    <property type="entry name" value="Homeodomain-like_sf"/>
</dbReference>
<dbReference type="PROSITE" id="PS50977">
    <property type="entry name" value="HTH_TETR_2"/>
    <property type="match status" value="1"/>
</dbReference>
<evidence type="ECO:0000256" key="4">
    <source>
        <dbReference type="PROSITE-ProRule" id="PRU00335"/>
    </source>
</evidence>
<evidence type="ECO:0000256" key="3">
    <source>
        <dbReference type="ARBA" id="ARBA00023163"/>
    </source>
</evidence>
<feature type="domain" description="HTH tetR-type" evidence="6">
    <location>
        <begin position="30"/>
        <end position="90"/>
    </location>
</feature>
<keyword evidence="1" id="KW-0805">Transcription regulation</keyword>
<dbReference type="Gene3D" id="1.10.10.60">
    <property type="entry name" value="Homeodomain-like"/>
    <property type="match status" value="1"/>
</dbReference>
<dbReference type="SUPFAM" id="SSF46689">
    <property type="entry name" value="Homeodomain-like"/>
    <property type="match status" value="1"/>
</dbReference>
<dbReference type="Gene3D" id="1.10.357.10">
    <property type="entry name" value="Tetracycline Repressor, domain 2"/>
    <property type="match status" value="1"/>
</dbReference>
<accession>A0ABW4PL54</accession>
<dbReference type="PRINTS" id="PR00455">
    <property type="entry name" value="HTHTETR"/>
</dbReference>
<dbReference type="EMBL" id="JBHUFU010000008">
    <property type="protein sequence ID" value="MFD1830994.1"/>
    <property type="molecule type" value="Genomic_DNA"/>
</dbReference>
<feature type="DNA-binding region" description="H-T-H motif" evidence="4">
    <location>
        <begin position="53"/>
        <end position="72"/>
    </location>
</feature>
<dbReference type="PANTHER" id="PTHR30055:SF151">
    <property type="entry name" value="TRANSCRIPTIONAL REGULATORY PROTEIN"/>
    <property type="match status" value="1"/>
</dbReference>
<evidence type="ECO:0000259" key="6">
    <source>
        <dbReference type="PROSITE" id="PS50977"/>
    </source>
</evidence>
<evidence type="ECO:0000256" key="2">
    <source>
        <dbReference type="ARBA" id="ARBA00023125"/>
    </source>
</evidence>
<dbReference type="Pfam" id="PF02909">
    <property type="entry name" value="TetR_C_1"/>
    <property type="match status" value="1"/>
</dbReference>
<keyword evidence="8" id="KW-1185">Reference proteome</keyword>
<comment type="caution">
    <text evidence="7">The sequence shown here is derived from an EMBL/GenBank/DDBJ whole genome shotgun (WGS) entry which is preliminary data.</text>
</comment>